<evidence type="ECO:0000313" key="4">
    <source>
        <dbReference type="Proteomes" id="UP001050691"/>
    </source>
</evidence>
<dbReference type="InterPro" id="IPR041524">
    <property type="entry name" value="GH131_N"/>
</dbReference>
<dbReference type="Gene3D" id="2.60.120.1160">
    <property type="match status" value="2"/>
</dbReference>
<dbReference type="Pfam" id="PF18271">
    <property type="entry name" value="GH131_N"/>
    <property type="match status" value="1"/>
</dbReference>
<comment type="caution">
    <text evidence="3">The sequence shown here is derived from an EMBL/GenBank/DDBJ whole genome shotgun (WGS) entry which is preliminary data.</text>
</comment>
<evidence type="ECO:0000256" key="1">
    <source>
        <dbReference type="SAM" id="MobiDB-lite"/>
    </source>
</evidence>
<accession>A0AAV5A9Y4</accession>
<evidence type="ECO:0000313" key="3">
    <source>
        <dbReference type="EMBL" id="GJJ09983.1"/>
    </source>
</evidence>
<dbReference type="AlphaFoldDB" id="A0AAV5A9Y4"/>
<dbReference type="PANTHER" id="PTHR34612">
    <property type="entry name" value="GH131_N DOMAIN-CONTAINING PROTEIN"/>
    <property type="match status" value="1"/>
</dbReference>
<organism evidence="3 4">
    <name type="scientific">Clathrus columnatus</name>
    <dbReference type="NCBI Taxonomy" id="1419009"/>
    <lineage>
        <taxon>Eukaryota</taxon>
        <taxon>Fungi</taxon>
        <taxon>Dikarya</taxon>
        <taxon>Basidiomycota</taxon>
        <taxon>Agaricomycotina</taxon>
        <taxon>Agaricomycetes</taxon>
        <taxon>Phallomycetidae</taxon>
        <taxon>Phallales</taxon>
        <taxon>Clathraceae</taxon>
        <taxon>Clathrus</taxon>
    </lineage>
</organism>
<feature type="region of interest" description="Disordered" evidence="1">
    <location>
        <begin position="96"/>
        <end position="164"/>
    </location>
</feature>
<sequence length="164" mass="17136">MTSSTNPPNPGFEHQIAFFESHFTEIKFGLIDGEAGTTDTHLRWDINSVSQWSTTLEAGNWYNLHIGVLRLPNGGTNAAPEDWYWSGIFIEEAPITTSIAGPNPGSGGTSSPPSSSAPTSSVPHSSVPPSSSTPIPSSTPPPTTTAPAGPTQSQWGQCGGTGWT</sequence>
<gene>
    <name evidence="3" type="ORF">Clacol_004208</name>
</gene>
<dbReference type="Proteomes" id="UP001050691">
    <property type="component" value="Unassembled WGS sequence"/>
</dbReference>
<feature type="domain" description="Glycoside hydrolase 131 catalytic N-terminal" evidence="2">
    <location>
        <begin position="2"/>
        <end position="63"/>
    </location>
</feature>
<feature type="compositionally biased region" description="Low complexity" evidence="1">
    <location>
        <begin position="109"/>
        <end position="136"/>
    </location>
</feature>
<dbReference type="PANTHER" id="PTHR34612:SF6">
    <property type="entry name" value="GLYCOSIDE HYDROLASE 131 CATALYTIC N-TERMINAL DOMAIN-CONTAINING PROTEIN"/>
    <property type="match status" value="1"/>
</dbReference>
<keyword evidence="4" id="KW-1185">Reference proteome</keyword>
<proteinExistence type="predicted"/>
<dbReference type="EMBL" id="BPWL01000004">
    <property type="protein sequence ID" value="GJJ09983.1"/>
    <property type="molecule type" value="Genomic_DNA"/>
</dbReference>
<evidence type="ECO:0000259" key="2">
    <source>
        <dbReference type="Pfam" id="PF18271"/>
    </source>
</evidence>
<name>A0AAV5A9Y4_9AGAM</name>
<protein>
    <recommendedName>
        <fullName evidence="2">Glycoside hydrolase 131 catalytic N-terminal domain-containing protein</fullName>
    </recommendedName>
</protein>
<reference evidence="3" key="1">
    <citation type="submission" date="2021-10" db="EMBL/GenBank/DDBJ databases">
        <title>De novo Genome Assembly of Clathrus columnatus (Basidiomycota, Fungi) Using Illumina and Nanopore Sequence Data.</title>
        <authorList>
            <person name="Ogiso-Tanaka E."/>
            <person name="Itagaki H."/>
            <person name="Hosoya T."/>
            <person name="Hosaka K."/>
        </authorList>
    </citation>
    <scope>NUCLEOTIDE SEQUENCE</scope>
    <source>
        <strain evidence="3">MO-923</strain>
    </source>
</reference>